<dbReference type="EMBL" id="JAEPES010000002">
    <property type="protein sequence ID" value="MBK4347117.1"/>
    <property type="molecule type" value="Genomic_DNA"/>
</dbReference>
<reference evidence="2" key="1">
    <citation type="submission" date="2021-01" db="EMBL/GenBank/DDBJ databases">
        <title>Lacisediminihabitans sp. nov. strain G11-30, isolated from Antarctic Soil.</title>
        <authorList>
            <person name="Li J."/>
        </authorList>
    </citation>
    <scope>NUCLEOTIDE SEQUENCE</scope>
    <source>
        <strain evidence="2">G11-30</strain>
    </source>
</reference>
<evidence type="ECO:0000256" key="1">
    <source>
        <dbReference type="SAM" id="MobiDB-lite"/>
    </source>
</evidence>
<dbReference type="AlphaFoldDB" id="A0A934VXN5"/>
<sequence>MVPRERGGRVIRGGAVARDDLDIRHRPVCATEPVVGDADRGELDAARERQREERADENHWSTVEARE</sequence>
<gene>
    <name evidence="2" type="ORF">IV501_05670</name>
</gene>
<protein>
    <submittedName>
        <fullName evidence="2">Uncharacterized protein</fullName>
    </submittedName>
</protein>
<feature type="compositionally biased region" description="Basic and acidic residues" evidence="1">
    <location>
        <begin position="37"/>
        <end position="67"/>
    </location>
</feature>
<dbReference type="RefSeq" id="WP_200555488.1">
    <property type="nucleotide sequence ID" value="NZ_JAEPES010000002.1"/>
</dbReference>
<name>A0A934VXN5_9MICO</name>
<comment type="caution">
    <text evidence="2">The sequence shown here is derived from an EMBL/GenBank/DDBJ whole genome shotgun (WGS) entry which is preliminary data.</text>
</comment>
<evidence type="ECO:0000313" key="2">
    <source>
        <dbReference type="EMBL" id="MBK4347117.1"/>
    </source>
</evidence>
<keyword evidence="3" id="KW-1185">Reference proteome</keyword>
<accession>A0A934VXN5</accession>
<dbReference type="Proteomes" id="UP000636458">
    <property type="component" value="Unassembled WGS sequence"/>
</dbReference>
<evidence type="ECO:0000313" key="3">
    <source>
        <dbReference type="Proteomes" id="UP000636458"/>
    </source>
</evidence>
<proteinExistence type="predicted"/>
<feature type="region of interest" description="Disordered" evidence="1">
    <location>
        <begin position="32"/>
        <end position="67"/>
    </location>
</feature>
<organism evidence="2 3">
    <name type="scientific">Lacisediminihabitans changchengi</name>
    <dbReference type="NCBI Taxonomy" id="2787634"/>
    <lineage>
        <taxon>Bacteria</taxon>
        <taxon>Bacillati</taxon>
        <taxon>Actinomycetota</taxon>
        <taxon>Actinomycetes</taxon>
        <taxon>Micrococcales</taxon>
        <taxon>Microbacteriaceae</taxon>
        <taxon>Lacisediminihabitans</taxon>
    </lineage>
</organism>